<reference evidence="2 3" key="1">
    <citation type="submission" date="2019-05" db="EMBL/GenBank/DDBJ databases">
        <title>Another draft genome of Portunus trituberculatus and its Hox gene families provides insights of decapod evolution.</title>
        <authorList>
            <person name="Jeong J.-H."/>
            <person name="Song I."/>
            <person name="Kim S."/>
            <person name="Choi T."/>
            <person name="Kim D."/>
            <person name="Ryu S."/>
            <person name="Kim W."/>
        </authorList>
    </citation>
    <scope>NUCLEOTIDE SEQUENCE [LARGE SCALE GENOMIC DNA]</scope>
    <source>
        <tissue evidence="2">Muscle</tissue>
    </source>
</reference>
<dbReference type="AlphaFoldDB" id="A0A5B7HV62"/>
<organism evidence="2 3">
    <name type="scientific">Portunus trituberculatus</name>
    <name type="common">Swimming crab</name>
    <name type="synonym">Neptunus trituberculatus</name>
    <dbReference type="NCBI Taxonomy" id="210409"/>
    <lineage>
        <taxon>Eukaryota</taxon>
        <taxon>Metazoa</taxon>
        <taxon>Ecdysozoa</taxon>
        <taxon>Arthropoda</taxon>
        <taxon>Crustacea</taxon>
        <taxon>Multicrustacea</taxon>
        <taxon>Malacostraca</taxon>
        <taxon>Eumalacostraca</taxon>
        <taxon>Eucarida</taxon>
        <taxon>Decapoda</taxon>
        <taxon>Pleocyemata</taxon>
        <taxon>Brachyura</taxon>
        <taxon>Eubrachyura</taxon>
        <taxon>Portunoidea</taxon>
        <taxon>Portunidae</taxon>
        <taxon>Portuninae</taxon>
        <taxon>Portunus</taxon>
    </lineage>
</organism>
<feature type="region of interest" description="Disordered" evidence="1">
    <location>
        <begin position="1"/>
        <end position="26"/>
    </location>
</feature>
<proteinExistence type="predicted"/>
<evidence type="ECO:0000313" key="2">
    <source>
        <dbReference type="EMBL" id="MPC76931.1"/>
    </source>
</evidence>
<evidence type="ECO:0000313" key="3">
    <source>
        <dbReference type="Proteomes" id="UP000324222"/>
    </source>
</evidence>
<sequence>MVDNAARRVAGRLSGPDAAAATRDLF</sequence>
<name>A0A5B7HV62_PORTR</name>
<accession>A0A5B7HV62</accession>
<evidence type="ECO:0000256" key="1">
    <source>
        <dbReference type="SAM" id="MobiDB-lite"/>
    </source>
</evidence>
<protein>
    <submittedName>
        <fullName evidence="2">Uncharacterized protein</fullName>
    </submittedName>
</protein>
<dbReference type="EMBL" id="VSRR010044597">
    <property type="protein sequence ID" value="MPC76931.1"/>
    <property type="molecule type" value="Genomic_DNA"/>
</dbReference>
<comment type="caution">
    <text evidence="2">The sequence shown here is derived from an EMBL/GenBank/DDBJ whole genome shotgun (WGS) entry which is preliminary data.</text>
</comment>
<keyword evidence="3" id="KW-1185">Reference proteome</keyword>
<gene>
    <name evidence="2" type="ORF">E2C01_071367</name>
</gene>
<dbReference type="Proteomes" id="UP000324222">
    <property type="component" value="Unassembled WGS sequence"/>
</dbReference>